<organism evidence="1 2">
    <name type="scientific">Neorhodopirellula lusitana</name>
    <dbReference type="NCBI Taxonomy" id="445327"/>
    <lineage>
        <taxon>Bacteria</taxon>
        <taxon>Pseudomonadati</taxon>
        <taxon>Planctomycetota</taxon>
        <taxon>Planctomycetia</taxon>
        <taxon>Pirellulales</taxon>
        <taxon>Pirellulaceae</taxon>
        <taxon>Neorhodopirellula</taxon>
    </lineage>
</organism>
<comment type="caution">
    <text evidence="1">The sequence shown here is derived from an EMBL/GenBank/DDBJ whole genome shotgun (WGS) entry which is preliminary data.</text>
</comment>
<name>A0ABY1QFB8_9BACT</name>
<dbReference type="RefSeq" id="WP_283433815.1">
    <property type="nucleotide sequence ID" value="NZ_CAWLDM010000001.1"/>
</dbReference>
<keyword evidence="2" id="KW-1185">Reference proteome</keyword>
<accession>A0ABY1QFB8</accession>
<protein>
    <recommendedName>
        <fullName evidence="3">Secreted protein</fullName>
    </recommendedName>
</protein>
<proteinExistence type="predicted"/>
<sequence length="63" mass="7173">MTKKLALLMFVAGFVAPMLGCSEKRNEVILATPERIERWENYGEVSSDEYKDRSRGSRAIPKP</sequence>
<dbReference type="EMBL" id="FXUG01000010">
    <property type="protein sequence ID" value="SMP66794.1"/>
    <property type="molecule type" value="Genomic_DNA"/>
</dbReference>
<reference evidence="1 2" key="1">
    <citation type="submission" date="2017-05" db="EMBL/GenBank/DDBJ databases">
        <authorList>
            <person name="Varghese N."/>
            <person name="Submissions S."/>
        </authorList>
    </citation>
    <scope>NUCLEOTIDE SEQUENCE [LARGE SCALE GENOMIC DNA]</scope>
    <source>
        <strain evidence="1 2">DSM 25457</strain>
    </source>
</reference>
<dbReference type="Proteomes" id="UP001158067">
    <property type="component" value="Unassembled WGS sequence"/>
</dbReference>
<evidence type="ECO:0000313" key="2">
    <source>
        <dbReference type="Proteomes" id="UP001158067"/>
    </source>
</evidence>
<evidence type="ECO:0008006" key="3">
    <source>
        <dbReference type="Google" id="ProtNLM"/>
    </source>
</evidence>
<gene>
    <name evidence="1" type="ORF">SAMN06265222_11042</name>
</gene>
<evidence type="ECO:0000313" key="1">
    <source>
        <dbReference type="EMBL" id="SMP66794.1"/>
    </source>
</evidence>